<dbReference type="InterPro" id="IPR029044">
    <property type="entry name" value="Nucleotide-diphossugar_trans"/>
</dbReference>
<organism evidence="3 5">
    <name type="scientific">Halarcobacter bivalviorum</name>
    <dbReference type="NCBI Taxonomy" id="663364"/>
    <lineage>
        <taxon>Bacteria</taxon>
        <taxon>Pseudomonadati</taxon>
        <taxon>Campylobacterota</taxon>
        <taxon>Epsilonproteobacteria</taxon>
        <taxon>Campylobacterales</taxon>
        <taxon>Arcobacteraceae</taxon>
        <taxon>Halarcobacter</taxon>
    </lineage>
</organism>
<keyword evidence="5" id="KW-1185">Reference proteome</keyword>
<gene>
    <name evidence="2" type="ORF">ABIV_0220</name>
    <name evidence="3" type="ORF">CRV05_09470</name>
</gene>
<reference evidence="3 5" key="1">
    <citation type="submission" date="2017-10" db="EMBL/GenBank/DDBJ databases">
        <title>Genomics of the genus Arcobacter.</title>
        <authorList>
            <person name="Perez-Cataluna A."/>
            <person name="Figueras M.J."/>
        </authorList>
    </citation>
    <scope>NUCLEOTIDE SEQUENCE [LARGE SCALE GENOMIC DNA]</scope>
    <source>
        <strain evidence="3 5">CECT 7835</strain>
    </source>
</reference>
<dbReference type="Gene3D" id="3.90.550.10">
    <property type="entry name" value="Spore Coat Polysaccharide Biosynthesis Protein SpsA, Chain A"/>
    <property type="match status" value="1"/>
</dbReference>
<name>A0AAX2A614_9BACT</name>
<dbReference type="PANTHER" id="PTHR10859:SF91">
    <property type="entry name" value="DOLICHYL-PHOSPHATE BETA-GLUCOSYLTRANSFERASE"/>
    <property type="match status" value="1"/>
</dbReference>
<protein>
    <submittedName>
        <fullName evidence="3">Glycosyl transferase</fullName>
    </submittedName>
    <submittedName>
        <fullName evidence="2">Glycosyltransferase, family 2</fullName>
    </submittedName>
</protein>
<reference evidence="2 4" key="2">
    <citation type="submission" date="2018-07" db="EMBL/GenBank/DDBJ databases">
        <title>Complete genome of the Arcobacter bivalviorum type strain LMG 26154.</title>
        <authorList>
            <person name="Miller W.G."/>
            <person name="Yee E."/>
            <person name="Bono J.L."/>
        </authorList>
    </citation>
    <scope>NUCLEOTIDE SEQUENCE [LARGE SCALE GENOMIC DNA]</scope>
    <source>
        <strain evidence="2 4">LMG 26154</strain>
    </source>
</reference>
<evidence type="ECO:0000313" key="3">
    <source>
        <dbReference type="EMBL" id="RXK09528.1"/>
    </source>
</evidence>
<dbReference type="GO" id="GO:0016740">
    <property type="term" value="F:transferase activity"/>
    <property type="evidence" value="ECO:0007669"/>
    <property type="project" value="UniProtKB-KW"/>
</dbReference>
<dbReference type="Proteomes" id="UP000253850">
    <property type="component" value="Chromosome"/>
</dbReference>
<keyword evidence="3" id="KW-0808">Transferase</keyword>
<sequence length="237" mass="27215">MNSFIIVVPTYNNFHTIQDVVNDILSYDYKVIVVDDGSSTELTKILKESPNLTIVRHKSNMGKGQAIISGAKKARELGFTHIVTMDGDGQHLASQVNKLISACSNDEIIIGSRNFDISNVPNSSKFGRWFSNFWASWDTGYEIKDSLSGFRLYPLSIIELPIKTSRFDWEMEVIVRHADAGKPIKEVEIECFYPTSEDRVSHFRKFWDTAAIVWVHVQILPIKWVKYIFNLFRFKKS</sequence>
<proteinExistence type="predicted"/>
<dbReference type="EMBL" id="CP031217">
    <property type="protein sequence ID" value="AXH11259.1"/>
    <property type="molecule type" value="Genomic_DNA"/>
</dbReference>
<dbReference type="EMBL" id="PDKM01000005">
    <property type="protein sequence ID" value="RXK09528.1"/>
    <property type="molecule type" value="Genomic_DNA"/>
</dbReference>
<feature type="domain" description="Glycosyltransferase 2-like" evidence="1">
    <location>
        <begin position="6"/>
        <end position="123"/>
    </location>
</feature>
<dbReference type="SUPFAM" id="SSF53448">
    <property type="entry name" value="Nucleotide-diphospho-sugar transferases"/>
    <property type="match status" value="1"/>
</dbReference>
<dbReference type="GO" id="GO:0006487">
    <property type="term" value="P:protein N-linked glycosylation"/>
    <property type="evidence" value="ECO:0007669"/>
    <property type="project" value="TreeGrafter"/>
</dbReference>
<accession>A0AAX2A614</accession>
<dbReference type="AlphaFoldDB" id="A0AAX2A614"/>
<dbReference type="Pfam" id="PF00535">
    <property type="entry name" value="Glycos_transf_2"/>
    <property type="match status" value="1"/>
</dbReference>
<dbReference type="PANTHER" id="PTHR10859">
    <property type="entry name" value="GLYCOSYL TRANSFERASE"/>
    <property type="match status" value="1"/>
</dbReference>
<evidence type="ECO:0000313" key="5">
    <source>
        <dbReference type="Proteomes" id="UP000289193"/>
    </source>
</evidence>
<evidence type="ECO:0000313" key="2">
    <source>
        <dbReference type="EMBL" id="AXH11259.1"/>
    </source>
</evidence>
<evidence type="ECO:0000259" key="1">
    <source>
        <dbReference type="Pfam" id="PF00535"/>
    </source>
</evidence>
<evidence type="ECO:0000313" key="4">
    <source>
        <dbReference type="Proteomes" id="UP000253850"/>
    </source>
</evidence>
<dbReference type="KEGG" id="hbv:ABIV_0220"/>
<dbReference type="InterPro" id="IPR001173">
    <property type="entry name" value="Glyco_trans_2-like"/>
</dbReference>
<dbReference type="CDD" id="cd04179">
    <property type="entry name" value="DPM_DPG-synthase_like"/>
    <property type="match status" value="1"/>
</dbReference>
<dbReference type="RefSeq" id="WP_114838144.1">
    <property type="nucleotide sequence ID" value="NZ_CP031217.1"/>
</dbReference>
<dbReference type="Proteomes" id="UP000289193">
    <property type="component" value="Unassembled WGS sequence"/>
</dbReference>